<dbReference type="AlphaFoldDB" id="A0A450WE46"/>
<name>A0A450WE46_9GAMM</name>
<dbReference type="EMBL" id="CAADFK010000075">
    <property type="protein sequence ID" value="VFK15284.1"/>
    <property type="molecule type" value="Genomic_DNA"/>
</dbReference>
<gene>
    <name evidence="1" type="ORF">BECKLPF1236B_GA0070989_10758</name>
</gene>
<accession>A0A450WE46</accession>
<sequence length="65" mass="7749">MLFLRELYCKSLDCAFQQSSINYRSWKRKSGVYCVNEPIFNAYILFHLPYDFFCGYITFGKNVAQ</sequence>
<proteinExistence type="predicted"/>
<organism evidence="1">
    <name type="scientific">Candidatus Kentrum sp. LPFa</name>
    <dbReference type="NCBI Taxonomy" id="2126335"/>
    <lineage>
        <taxon>Bacteria</taxon>
        <taxon>Pseudomonadati</taxon>
        <taxon>Pseudomonadota</taxon>
        <taxon>Gammaproteobacteria</taxon>
        <taxon>Candidatus Kentrum</taxon>
    </lineage>
</organism>
<reference evidence="1" key="1">
    <citation type="submission" date="2019-02" db="EMBL/GenBank/DDBJ databases">
        <authorList>
            <person name="Gruber-Vodicka R. H."/>
            <person name="Seah K. B. B."/>
        </authorList>
    </citation>
    <scope>NUCLEOTIDE SEQUENCE</scope>
    <source>
        <strain evidence="1">BECK_S313</strain>
    </source>
</reference>
<evidence type="ECO:0000313" key="1">
    <source>
        <dbReference type="EMBL" id="VFK15284.1"/>
    </source>
</evidence>
<protein>
    <submittedName>
        <fullName evidence="1">Uncharacterized protein</fullName>
    </submittedName>
</protein>